<organism evidence="1 2">
    <name type="scientific">Haloactinopolyspora alba</name>
    <dbReference type="NCBI Taxonomy" id="648780"/>
    <lineage>
        <taxon>Bacteria</taxon>
        <taxon>Bacillati</taxon>
        <taxon>Actinomycetota</taxon>
        <taxon>Actinomycetes</taxon>
        <taxon>Jiangellales</taxon>
        <taxon>Jiangellaceae</taxon>
        <taxon>Haloactinopolyspora</taxon>
    </lineage>
</organism>
<accession>A0A2P8DN72</accession>
<proteinExistence type="predicted"/>
<gene>
    <name evidence="1" type="ORF">CLV30_11931</name>
</gene>
<dbReference type="AlphaFoldDB" id="A0A2P8DN72"/>
<dbReference type="OrthoDB" id="3524093at2"/>
<evidence type="ECO:0000313" key="1">
    <source>
        <dbReference type="EMBL" id="PSK98649.1"/>
    </source>
</evidence>
<dbReference type="RefSeq" id="WP_106539134.1">
    <property type="nucleotide sequence ID" value="NZ_PYGE01000019.1"/>
</dbReference>
<comment type="caution">
    <text evidence="1">The sequence shown here is derived from an EMBL/GenBank/DDBJ whole genome shotgun (WGS) entry which is preliminary data.</text>
</comment>
<name>A0A2P8DN72_9ACTN</name>
<dbReference type="Proteomes" id="UP000243528">
    <property type="component" value="Unassembled WGS sequence"/>
</dbReference>
<keyword evidence="2" id="KW-1185">Reference proteome</keyword>
<sequence>MVTLPRSARLAAWATAWLRGAAALDDVTTRTCADDEPHDVSDIPGTIGTVSLAEALPALRDAGATAFRVALPVPGDPRGLGGPAELNGDAVDVGEVVLTDGAPYALLPDIQVFGPPGDQGHLVTWTCRNAEPAPPGDSLAEADQALSAALLEAGSELTALDVPAWRPEVAALLEDVRESRVAEPLPRGFPSQAQTVAARAARLRSIVGFALTDDGGAVSASSAESRRAALTPLEQAARHALVAACNSLADTP</sequence>
<dbReference type="EMBL" id="PYGE01000019">
    <property type="protein sequence ID" value="PSK98649.1"/>
    <property type="molecule type" value="Genomic_DNA"/>
</dbReference>
<reference evidence="1 2" key="1">
    <citation type="submission" date="2018-03" db="EMBL/GenBank/DDBJ databases">
        <title>Genomic Encyclopedia of Archaeal and Bacterial Type Strains, Phase II (KMG-II): from individual species to whole genera.</title>
        <authorList>
            <person name="Goeker M."/>
        </authorList>
    </citation>
    <scope>NUCLEOTIDE SEQUENCE [LARGE SCALE GENOMIC DNA]</scope>
    <source>
        <strain evidence="1 2">DSM 45211</strain>
    </source>
</reference>
<protein>
    <submittedName>
        <fullName evidence="1">Uncharacterized protein</fullName>
    </submittedName>
</protein>
<evidence type="ECO:0000313" key="2">
    <source>
        <dbReference type="Proteomes" id="UP000243528"/>
    </source>
</evidence>